<sequence>MNLVHTKSALAISRNSLKIKYLMPHEIDALTMAFQRWFDSANSKGKQRCTRGRYWLTYLMLRFTGARLGEVVQIDDTADIDFRAAEVRIVTLKRREGKPKRLVPIPDKVVSEIATFLATEPNMRGRVFSVDANNFRKIFYARALDAGIFQESIDSSTGQKSIHPHPHTLRHTRAIELVRAGVSVPAVQSVLGHASMLTTAEYVRLTNSEVKSILKERNLI</sequence>
<dbReference type="PANTHER" id="PTHR30349:SF77">
    <property type="entry name" value="TYROSINE RECOMBINASE XERC"/>
    <property type="match status" value="1"/>
</dbReference>
<dbReference type="InterPro" id="IPR050090">
    <property type="entry name" value="Tyrosine_recombinase_XerCD"/>
</dbReference>
<evidence type="ECO:0000256" key="1">
    <source>
        <dbReference type="ARBA" id="ARBA00004496"/>
    </source>
</evidence>
<keyword evidence="6" id="KW-1185">Reference proteome</keyword>
<gene>
    <name evidence="5" type="ORF">SAMN04488082_1037</name>
</gene>
<dbReference type="InterPro" id="IPR013762">
    <property type="entry name" value="Integrase-like_cat_sf"/>
</dbReference>
<protein>
    <submittedName>
        <fullName evidence="5">Phage integrase family protein</fullName>
    </submittedName>
</protein>
<dbReference type="PROSITE" id="PS51898">
    <property type="entry name" value="TYR_RECOMBINASE"/>
    <property type="match status" value="1"/>
</dbReference>
<dbReference type="Pfam" id="PF00589">
    <property type="entry name" value="Phage_integrase"/>
    <property type="match status" value="1"/>
</dbReference>
<reference evidence="6" key="1">
    <citation type="submission" date="2016-10" db="EMBL/GenBank/DDBJ databases">
        <authorList>
            <person name="Varghese N."/>
            <person name="Submissions S."/>
        </authorList>
    </citation>
    <scope>NUCLEOTIDE SEQUENCE [LARGE SCALE GENOMIC DNA]</scope>
    <source>
        <strain evidence="6">DSM 5918</strain>
    </source>
</reference>
<proteinExistence type="predicted"/>
<dbReference type="AlphaFoldDB" id="A0A1I3R206"/>
<dbReference type="EMBL" id="FORX01000003">
    <property type="protein sequence ID" value="SFJ40613.1"/>
    <property type="molecule type" value="Genomic_DNA"/>
</dbReference>
<name>A0A1I3R206_9BACT</name>
<evidence type="ECO:0000256" key="2">
    <source>
        <dbReference type="ARBA" id="ARBA00022908"/>
    </source>
</evidence>
<keyword evidence="3" id="KW-0233">DNA recombination</keyword>
<feature type="domain" description="Tyr recombinase" evidence="4">
    <location>
        <begin position="17"/>
        <end position="215"/>
    </location>
</feature>
<dbReference type="Proteomes" id="UP000198635">
    <property type="component" value="Unassembled WGS sequence"/>
</dbReference>
<dbReference type="SUPFAM" id="SSF56349">
    <property type="entry name" value="DNA breaking-rejoining enzymes"/>
    <property type="match status" value="1"/>
</dbReference>
<dbReference type="GO" id="GO:0003677">
    <property type="term" value="F:DNA binding"/>
    <property type="evidence" value="ECO:0007669"/>
    <property type="project" value="InterPro"/>
</dbReference>
<dbReference type="RefSeq" id="WP_092372877.1">
    <property type="nucleotide sequence ID" value="NZ_FORX01000003.1"/>
</dbReference>
<dbReference type="CDD" id="cd00397">
    <property type="entry name" value="DNA_BRE_C"/>
    <property type="match status" value="1"/>
</dbReference>
<dbReference type="GO" id="GO:0006310">
    <property type="term" value="P:DNA recombination"/>
    <property type="evidence" value="ECO:0007669"/>
    <property type="project" value="UniProtKB-KW"/>
</dbReference>
<evidence type="ECO:0000313" key="6">
    <source>
        <dbReference type="Proteomes" id="UP000198635"/>
    </source>
</evidence>
<dbReference type="InterPro" id="IPR002104">
    <property type="entry name" value="Integrase_catalytic"/>
</dbReference>
<dbReference type="GO" id="GO:0005737">
    <property type="term" value="C:cytoplasm"/>
    <property type="evidence" value="ECO:0007669"/>
    <property type="project" value="UniProtKB-SubCell"/>
</dbReference>
<dbReference type="OrthoDB" id="9814406at2"/>
<organism evidence="5 6">
    <name type="scientific">Desulfomicrobium apsheronum</name>
    <dbReference type="NCBI Taxonomy" id="52560"/>
    <lineage>
        <taxon>Bacteria</taxon>
        <taxon>Pseudomonadati</taxon>
        <taxon>Thermodesulfobacteriota</taxon>
        <taxon>Desulfovibrionia</taxon>
        <taxon>Desulfovibrionales</taxon>
        <taxon>Desulfomicrobiaceae</taxon>
        <taxon>Desulfomicrobium</taxon>
    </lineage>
</organism>
<dbReference type="STRING" id="52560.SAMN04488082_1037"/>
<keyword evidence="2" id="KW-0229">DNA integration</keyword>
<evidence type="ECO:0000256" key="3">
    <source>
        <dbReference type="ARBA" id="ARBA00023172"/>
    </source>
</evidence>
<accession>A0A1I3R206</accession>
<dbReference type="PANTHER" id="PTHR30349">
    <property type="entry name" value="PHAGE INTEGRASE-RELATED"/>
    <property type="match status" value="1"/>
</dbReference>
<dbReference type="InterPro" id="IPR011010">
    <property type="entry name" value="DNA_brk_join_enz"/>
</dbReference>
<comment type="subcellular location">
    <subcellularLocation>
        <location evidence="1">Cytoplasm</location>
    </subcellularLocation>
</comment>
<dbReference type="Gene3D" id="1.10.443.10">
    <property type="entry name" value="Intergrase catalytic core"/>
    <property type="match status" value="1"/>
</dbReference>
<evidence type="ECO:0000259" key="4">
    <source>
        <dbReference type="PROSITE" id="PS51898"/>
    </source>
</evidence>
<dbReference type="GO" id="GO:0015074">
    <property type="term" value="P:DNA integration"/>
    <property type="evidence" value="ECO:0007669"/>
    <property type="project" value="UniProtKB-KW"/>
</dbReference>
<evidence type="ECO:0000313" key="5">
    <source>
        <dbReference type="EMBL" id="SFJ40613.1"/>
    </source>
</evidence>